<evidence type="ECO:0000256" key="3">
    <source>
        <dbReference type="ARBA" id="ARBA00022679"/>
    </source>
</evidence>
<gene>
    <name evidence="9" type="ORF">GXW76_24135</name>
</gene>
<evidence type="ECO:0000256" key="1">
    <source>
        <dbReference type="ARBA" id="ARBA00004752"/>
    </source>
</evidence>
<sequence length="474" mass="51775">MGLVRAPRCEVGLDRQEAATPDGAQLSRRSALSGGAMALAAACGLGACSASPESEALPVAALHAETELGKLIGGTPGLVVAGEPLNAGSLRHFYARHGFKPVWATRQGQADALVNAVLRAGDHGLDPELFHASLLRRKGTFPPLRRELLLTDAFLSYAGALAHGAVPAERRKDFEALSPQPIDVAAALDAAIRSPDPAAVIEALAPTTPTYRALRQAMRGQGSAAPAGGRAAANRLRTIEVNLERQRWLPRPLPADRVWVNVPDQQLLLYRADRPAFSTRVVVGDNAERNQSPEFRALIEASFFNPPWVVPRDIVAAEILPKISRDPDYLARNNMVMRANGEVEQLPGPSAGLGYVLFDMPNRFDVYLHDTPDRFLFSRDNRRMSRGCIRVQNPRELAALLMHQPIDSIDRKIAMGSTTRDTLPTPVPVFVAYQTAFVDADGTVQFRPDFYNRDADVWRRLQRHRQGQGSLPVI</sequence>
<dbReference type="InterPro" id="IPR038063">
    <property type="entry name" value="Transpep_catalytic_dom"/>
</dbReference>
<dbReference type="Pfam" id="PF03734">
    <property type="entry name" value="YkuD"/>
    <property type="match status" value="1"/>
</dbReference>
<name>A0A9X9X4F5_9PROT</name>
<dbReference type="EMBL" id="JAAEDM010000132">
    <property type="protein sequence ID" value="MBR0674284.1"/>
    <property type="molecule type" value="Genomic_DNA"/>
</dbReference>
<evidence type="ECO:0000256" key="7">
    <source>
        <dbReference type="PROSITE-ProRule" id="PRU01373"/>
    </source>
</evidence>
<dbReference type="GO" id="GO:0009252">
    <property type="term" value="P:peptidoglycan biosynthetic process"/>
    <property type="evidence" value="ECO:0007669"/>
    <property type="project" value="UniProtKB-KW"/>
</dbReference>
<protein>
    <submittedName>
        <fullName evidence="9">L,D-transpeptidase family protein</fullName>
    </submittedName>
</protein>
<reference evidence="9" key="1">
    <citation type="submission" date="2020-01" db="EMBL/GenBank/DDBJ databases">
        <authorList>
            <person name="Rat A."/>
        </authorList>
    </citation>
    <scope>NUCLEOTIDE SEQUENCE</scope>
    <source>
        <strain evidence="9">LMG 31231</strain>
    </source>
</reference>
<dbReference type="Gene3D" id="2.40.440.10">
    <property type="entry name" value="L,D-transpeptidase catalytic domain-like"/>
    <property type="match status" value="1"/>
</dbReference>
<dbReference type="GO" id="GO:0016740">
    <property type="term" value="F:transferase activity"/>
    <property type="evidence" value="ECO:0007669"/>
    <property type="project" value="UniProtKB-KW"/>
</dbReference>
<comment type="caution">
    <text evidence="9">The sequence shown here is derived from an EMBL/GenBank/DDBJ whole genome shotgun (WGS) entry which is preliminary data.</text>
</comment>
<dbReference type="InterPro" id="IPR045380">
    <property type="entry name" value="LD_TPept_scaffold_dom"/>
</dbReference>
<dbReference type="InterPro" id="IPR006311">
    <property type="entry name" value="TAT_signal"/>
</dbReference>
<keyword evidence="4 7" id="KW-0133">Cell shape</keyword>
<dbReference type="InterPro" id="IPR005490">
    <property type="entry name" value="LD_TPept_cat_dom"/>
</dbReference>
<organism evidence="9 10">
    <name type="scientific">Neoroseomonas soli</name>
    <dbReference type="NCBI Taxonomy" id="1081025"/>
    <lineage>
        <taxon>Bacteria</taxon>
        <taxon>Pseudomonadati</taxon>
        <taxon>Pseudomonadota</taxon>
        <taxon>Alphaproteobacteria</taxon>
        <taxon>Acetobacterales</taxon>
        <taxon>Acetobacteraceae</taxon>
        <taxon>Neoroseomonas</taxon>
    </lineage>
</organism>
<evidence type="ECO:0000256" key="5">
    <source>
        <dbReference type="ARBA" id="ARBA00022984"/>
    </source>
</evidence>
<dbReference type="PANTHER" id="PTHR41533:SF2">
    <property type="entry name" value="BLR7131 PROTEIN"/>
    <property type="match status" value="1"/>
</dbReference>
<reference evidence="9" key="2">
    <citation type="journal article" date="2021" name="Syst. Appl. Microbiol.">
        <title>Roseomonas hellenica sp. nov., isolated from roots of wild-growing Alkanna tinctoria.</title>
        <authorList>
            <person name="Rat A."/>
            <person name="Naranjo H.D."/>
            <person name="Lebbe L."/>
            <person name="Cnockaert M."/>
            <person name="Krigas N."/>
            <person name="Grigoriadou K."/>
            <person name="Maloupa E."/>
            <person name="Willems A."/>
        </authorList>
    </citation>
    <scope>NUCLEOTIDE SEQUENCE</scope>
    <source>
        <strain evidence="9">LMG 31231</strain>
    </source>
</reference>
<dbReference type="AlphaFoldDB" id="A0A9X9X4F5"/>
<evidence type="ECO:0000313" key="10">
    <source>
        <dbReference type="Proteomes" id="UP001138751"/>
    </source>
</evidence>
<dbReference type="SUPFAM" id="SSF141523">
    <property type="entry name" value="L,D-transpeptidase catalytic domain-like"/>
    <property type="match status" value="1"/>
</dbReference>
<dbReference type="PROSITE" id="PS52029">
    <property type="entry name" value="LD_TPASE"/>
    <property type="match status" value="1"/>
</dbReference>
<feature type="active site" description="Nucleophile" evidence="7">
    <location>
        <position position="388"/>
    </location>
</feature>
<keyword evidence="10" id="KW-1185">Reference proteome</keyword>
<feature type="active site" description="Proton donor/acceptor" evidence="7">
    <location>
        <position position="369"/>
    </location>
</feature>
<keyword evidence="6 7" id="KW-0961">Cell wall biogenesis/degradation</keyword>
<evidence type="ECO:0000256" key="2">
    <source>
        <dbReference type="ARBA" id="ARBA00005992"/>
    </source>
</evidence>
<dbReference type="GO" id="GO:0004180">
    <property type="term" value="F:carboxypeptidase activity"/>
    <property type="evidence" value="ECO:0007669"/>
    <property type="project" value="UniProtKB-ARBA"/>
</dbReference>
<dbReference type="GO" id="GO:0008360">
    <property type="term" value="P:regulation of cell shape"/>
    <property type="evidence" value="ECO:0007669"/>
    <property type="project" value="UniProtKB-UniRule"/>
</dbReference>
<comment type="similarity">
    <text evidence="2">Belongs to the YkuD family.</text>
</comment>
<accession>A0A9X9X4F5</accession>
<dbReference type="Pfam" id="PF20142">
    <property type="entry name" value="Scaffold"/>
    <property type="match status" value="1"/>
</dbReference>
<keyword evidence="5 7" id="KW-0573">Peptidoglycan synthesis</keyword>
<dbReference type="PANTHER" id="PTHR41533">
    <property type="entry name" value="L,D-TRANSPEPTIDASE HI_1667-RELATED"/>
    <property type="match status" value="1"/>
</dbReference>
<evidence type="ECO:0000256" key="4">
    <source>
        <dbReference type="ARBA" id="ARBA00022960"/>
    </source>
</evidence>
<keyword evidence="3" id="KW-0808">Transferase</keyword>
<proteinExistence type="inferred from homology"/>
<dbReference type="InterPro" id="IPR052905">
    <property type="entry name" value="LD-transpeptidase_YkuD-like"/>
</dbReference>
<comment type="pathway">
    <text evidence="1 7">Cell wall biogenesis; peptidoglycan biosynthesis.</text>
</comment>
<dbReference type="GO" id="GO:0071555">
    <property type="term" value="P:cell wall organization"/>
    <property type="evidence" value="ECO:0007669"/>
    <property type="project" value="UniProtKB-UniRule"/>
</dbReference>
<evidence type="ECO:0000259" key="8">
    <source>
        <dbReference type="PROSITE" id="PS52029"/>
    </source>
</evidence>
<evidence type="ECO:0000313" key="9">
    <source>
        <dbReference type="EMBL" id="MBR0674284.1"/>
    </source>
</evidence>
<dbReference type="Proteomes" id="UP001138751">
    <property type="component" value="Unassembled WGS sequence"/>
</dbReference>
<feature type="domain" description="L,D-TPase catalytic" evidence="8">
    <location>
        <begin position="256"/>
        <end position="409"/>
    </location>
</feature>
<dbReference type="RefSeq" id="WP_211864704.1">
    <property type="nucleotide sequence ID" value="NZ_JAAEDM010000132.1"/>
</dbReference>
<dbReference type="PROSITE" id="PS51318">
    <property type="entry name" value="TAT"/>
    <property type="match status" value="1"/>
</dbReference>
<evidence type="ECO:0000256" key="6">
    <source>
        <dbReference type="ARBA" id="ARBA00023316"/>
    </source>
</evidence>
<dbReference type="CDD" id="cd16913">
    <property type="entry name" value="YkuD_like"/>
    <property type="match status" value="1"/>
</dbReference>